<dbReference type="SMART" id="SM00345">
    <property type="entry name" value="HTH_GNTR"/>
    <property type="match status" value="1"/>
</dbReference>
<evidence type="ECO:0000256" key="3">
    <source>
        <dbReference type="ARBA" id="ARBA00023163"/>
    </source>
</evidence>
<evidence type="ECO:0000256" key="1">
    <source>
        <dbReference type="ARBA" id="ARBA00023015"/>
    </source>
</evidence>
<keyword evidence="1" id="KW-0805">Transcription regulation</keyword>
<comment type="caution">
    <text evidence="5">The sequence shown here is derived from an EMBL/GenBank/DDBJ whole genome shotgun (WGS) entry which is preliminary data.</text>
</comment>
<name>A0ABW1WH14_9BACL</name>
<dbReference type="InterPro" id="IPR011711">
    <property type="entry name" value="GntR_C"/>
</dbReference>
<reference evidence="6" key="1">
    <citation type="journal article" date="2019" name="Int. J. Syst. Evol. Microbiol.">
        <title>The Global Catalogue of Microorganisms (GCM) 10K type strain sequencing project: providing services to taxonomists for standard genome sequencing and annotation.</title>
        <authorList>
            <consortium name="The Broad Institute Genomics Platform"/>
            <consortium name="The Broad Institute Genome Sequencing Center for Infectious Disease"/>
            <person name="Wu L."/>
            <person name="Ma J."/>
        </authorList>
    </citation>
    <scope>NUCLEOTIDE SEQUENCE [LARGE SCALE GENOMIC DNA]</scope>
    <source>
        <strain evidence="6">CCUG 42001</strain>
    </source>
</reference>
<dbReference type="InterPro" id="IPR036390">
    <property type="entry name" value="WH_DNA-bd_sf"/>
</dbReference>
<feature type="domain" description="HTH gntR-type" evidence="4">
    <location>
        <begin position="2"/>
        <end position="69"/>
    </location>
</feature>
<sequence>MIGVSETVQKFILDYIRKRVKPGDKLPSEREIARMLEVGRSSVREALQTLCERGIIEKRPGKGNYLTNRTIDVTQLDLRQLLPFIDAKSSLDLLEFRRSLEAENAYLAARRHTPETIEILQSAVEELAVCVKNKESIIVPDFKFHNTIAHAAQNKVMIQVYDSLTDLSKKVRIEMASNDDTEHALYYHSEILEAIKKEDGEKSSSLMRRHIEDVLLHYKKMLSEISSIEQ</sequence>
<dbReference type="SMART" id="SM00895">
    <property type="entry name" value="FCD"/>
    <property type="match status" value="1"/>
</dbReference>
<keyword evidence="2" id="KW-0238">DNA-binding</keyword>
<evidence type="ECO:0000313" key="6">
    <source>
        <dbReference type="Proteomes" id="UP001596267"/>
    </source>
</evidence>
<dbReference type="PROSITE" id="PS50949">
    <property type="entry name" value="HTH_GNTR"/>
    <property type="match status" value="1"/>
</dbReference>
<organism evidence="5 6">
    <name type="scientific">Sporolactobacillus kofuensis</name>
    <dbReference type="NCBI Taxonomy" id="269672"/>
    <lineage>
        <taxon>Bacteria</taxon>
        <taxon>Bacillati</taxon>
        <taxon>Bacillota</taxon>
        <taxon>Bacilli</taxon>
        <taxon>Bacillales</taxon>
        <taxon>Sporolactobacillaceae</taxon>
        <taxon>Sporolactobacillus</taxon>
    </lineage>
</organism>
<dbReference type="Proteomes" id="UP001596267">
    <property type="component" value="Unassembled WGS sequence"/>
</dbReference>
<proteinExistence type="predicted"/>
<protein>
    <submittedName>
        <fullName evidence="5">FadR/GntR family transcriptional regulator</fullName>
    </submittedName>
</protein>
<dbReference type="SUPFAM" id="SSF46785">
    <property type="entry name" value="Winged helix' DNA-binding domain"/>
    <property type="match status" value="1"/>
</dbReference>
<dbReference type="InterPro" id="IPR008920">
    <property type="entry name" value="TF_FadR/GntR_C"/>
</dbReference>
<evidence type="ECO:0000259" key="4">
    <source>
        <dbReference type="PROSITE" id="PS50949"/>
    </source>
</evidence>
<dbReference type="PRINTS" id="PR00035">
    <property type="entry name" value="HTHGNTR"/>
</dbReference>
<dbReference type="SUPFAM" id="SSF48008">
    <property type="entry name" value="GntR ligand-binding domain-like"/>
    <property type="match status" value="1"/>
</dbReference>
<evidence type="ECO:0000313" key="5">
    <source>
        <dbReference type="EMBL" id="MFC6386425.1"/>
    </source>
</evidence>
<dbReference type="EMBL" id="JBHSTQ010000006">
    <property type="protein sequence ID" value="MFC6386425.1"/>
    <property type="molecule type" value="Genomic_DNA"/>
</dbReference>
<dbReference type="RefSeq" id="WP_253054245.1">
    <property type="nucleotide sequence ID" value="NZ_JAMXWN010000006.1"/>
</dbReference>
<dbReference type="PANTHER" id="PTHR43537">
    <property type="entry name" value="TRANSCRIPTIONAL REGULATOR, GNTR FAMILY"/>
    <property type="match status" value="1"/>
</dbReference>
<dbReference type="Gene3D" id="1.10.10.10">
    <property type="entry name" value="Winged helix-like DNA-binding domain superfamily/Winged helix DNA-binding domain"/>
    <property type="match status" value="1"/>
</dbReference>
<dbReference type="CDD" id="cd07377">
    <property type="entry name" value="WHTH_GntR"/>
    <property type="match status" value="1"/>
</dbReference>
<evidence type="ECO:0000256" key="2">
    <source>
        <dbReference type="ARBA" id="ARBA00023125"/>
    </source>
</evidence>
<dbReference type="InterPro" id="IPR036388">
    <property type="entry name" value="WH-like_DNA-bd_sf"/>
</dbReference>
<dbReference type="PANTHER" id="PTHR43537:SF5">
    <property type="entry name" value="UXU OPERON TRANSCRIPTIONAL REGULATOR"/>
    <property type="match status" value="1"/>
</dbReference>
<keyword evidence="3" id="KW-0804">Transcription</keyword>
<dbReference type="Pfam" id="PF00392">
    <property type="entry name" value="GntR"/>
    <property type="match status" value="1"/>
</dbReference>
<gene>
    <name evidence="5" type="ORF">ACFP7A_07415</name>
</gene>
<dbReference type="InterPro" id="IPR000524">
    <property type="entry name" value="Tscrpt_reg_HTH_GntR"/>
</dbReference>
<keyword evidence="6" id="KW-1185">Reference proteome</keyword>
<dbReference type="Gene3D" id="1.20.120.530">
    <property type="entry name" value="GntR ligand-binding domain-like"/>
    <property type="match status" value="1"/>
</dbReference>
<accession>A0ABW1WH14</accession>
<dbReference type="Pfam" id="PF07729">
    <property type="entry name" value="FCD"/>
    <property type="match status" value="1"/>
</dbReference>